<gene>
    <name evidence="2" type="ORF">PMIN01_10539</name>
</gene>
<feature type="compositionally biased region" description="Polar residues" evidence="1">
    <location>
        <begin position="1"/>
        <end position="13"/>
    </location>
</feature>
<dbReference type="OrthoDB" id="3741724at2759"/>
<dbReference type="Proteomes" id="UP000756921">
    <property type="component" value="Unassembled WGS sequence"/>
</dbReference>
<keyword evidence="3" id="KW-1185">Reference proteome</keyword>
<dbReference type="EMBL" id="WJXW01000012">
    <property type="protein sequence ID" value="KAF9731522.1"/>
    <property type="molecule type" value="Genomic_DNA"/>
</dbReference>
<sequence>MNDNQQMTATSLNGGHVPTPSSPVKDPSTVTALLELKNLVLGNARILYGSESRKFFGSFAPLHSHPHILPHLVTARNPAGKHVCVLVCSLDGHTRILRKEMTSTSALDASRALADSLIRDAGELLGPPSNQTN</sequence>
<dbReference type="AlphaFoldDB" id="A0A9P6G9C0"/>
<organism evidence="2 3">
    <name type="scientific">Paraphaeosphaeria minitans</name>
    <dbReference type="NCBI Taxonomy" id="565426"/>
    <lineage>
        <taxon>Eukaryota</taxon>
        <taxon>Fungi</taxon>
        <taxon>Dikarya</taxon>
        <taxon>Ascomycota</taxon>
        <taxon>Pezizomycotina</taxon>
        <taxon>Dothideomycetes</taxon>
        <taxon>Pleosporomycetidae</taxon>
        <taxon>Pleosporales</taxon>
        <taxon>Massarineae</taxon>
        <taxon>Didymosphaeriaceae</taxon>
        <taxon>Paraphaeosphaeria</taxon>
    </lineage>
</organism>
<accession>A0A9P6G9C0</accession>
<protein>
    <submittedName>
        <fullName evidence="2">Uncharacterized protein</fullName>
    </submittedName>
</protein>
<evidence type="ECO:0000256" key="1">
    <source>
        <dbReference type="SAM" id="MobiDB-lite"/>
    </source>
</evidence>
<feature type="region of interest" description="Disordered" evidence="1">
    <location>
        <begin position="1"/>
        <end position="26"/>
    </location>
</feature>
<comment type="caution">
    <text evidence="2">The sequence shown here is derived from an EMBL/GenBank/DDBJ whole genome shotgun (WGS) entry which is preliminary data.</text>
</comment>
<reference evidence="2" key="1">
    <citation type="journal article" date="2020" name="Mol. Plant Microbe Interact.">
        <title>Genome Sequence of the Biocontrol Agent Coniothyrium minitans strain Conio (IMI 134523).</title>
        <authorList>
            <person name="Patel D."/>
            <person name="Shittu T.A."/>
            <person name="Baroncelli R."/>
            <person name="Muthumeenakshi S."/>
            <person name="Osborne T.H."/>
            <person name="Janganan T.K."/>
            <person name="Sreenivasaprasad S."/>
        </authorList>
    </citation>
    <scope>NUCLEOTIDE SEQUENCE</scope>
    <source>
        <strain evidence="2">Conio</strain>
    </source>
</reference>
<name>A0A9P6G9C0_9PLEO</name>
<proteinExistence type="predicted"/>
<evidence type="ECO:0000313" key="2">
    <source>
        <dbReference type="EMBL" id="KAF9731522.1"/>
    </source>
</evidence>
<evidence type="ECO:0000313" key="3">
    <source>
        <dbReference type="Proteomes" id="UP000756921"/>
    </source>
</evidence>